<sequence>MQSIKINRNEEGQRLDKLLAKYLNKAPKNFLYKMLRKKNITLNGKKADGSEKLCLGDEVKLFLADETIEKFSEQHIKQVEAIMLNIIFENEHVIIMNKPAGMLSQKAKAFDISLNEYLLSYLIESKKITKEELKTFKPSICNRLDRNTSGIVIAGKTLAGLQEMSRLLRDRDMNKYYRCIVNGNVTDRQLIDGWLYKNERTNKVSILNSEKGGASYIKTEYAPIAHGEDITLLEVKLLTGRSHQIRAHLASIGHSIIGDYKYGNQAINKFYKEKYNVEAQLLHSYRLEFPKLPPPFEDMSEMVIVAELPIIFEKIQKEKIL</sequence>
<dbReference type="Pfam" id="PF00849">
    <property type="entry name" value="PseudoU_synth_2"/>
    <property type="match status" value="1"/>
</dbReference>
<dbReference type="CDD" id="cd00165">
    <property type="entry name" value="S4"/>
    <property type="match status" value="1"/>
</dbReference>
<name>A0A318EW15_9FIRM</name>
<dbReference type="InterPro" id="IPR036986">
    <property type="entry name" value="S4_RNA-bd_sf"/>
</dbReference>
<dbReference type="AlphaFoldDB" id="A0A318EW15"/>
<dbReference type="InterPro" id="IPR006145">
    <property type="entry name" value="PsdUridine_synth_RsuA/RluA"/>
</dbReference>
<comment type="similarity">
    <text evidence="2 6">Belongs to the pseudouridine synthase RluA family.</text>
</comment>
<keyword evidence="5" id="KW-0694">RNA-binding</keyword>
<accession>A0A318EW15</accession>
<dbReference type="PANTHER" id="PTHR21600">
    <property type="entry name" value="MITOCHONDRIAL RNA PSEUDOURIDINE SYNTHASE"/>
    <property type="match status" value="1"/>
</dbReference>
<dbReference type="RefSeq" id="WP_110289954.1">
    <property type="nucleotide sequence ID" value="NZ_QICS01000001.1"/>
</dbReference>
<dbReference type="EC" id="5.4.99.-" evidence="6"/>
<dbReference type="PROSITE" id="PS50889">
    <property type="entry name" value="S4"/>
    <property type="match status" value="1"/>
</dbReference>
<dbReference type="InterPro" id="IPR006224">
    <property type="entry name" value="PsdUridine_synth_RluA-like_CS"/>
</dbReference>
<keyword evidence="3 6" id="KW-0413">Isomerase</keyword>
<dbReference type="CDD" id="cd02869">
    <property type="entry name" value="PseudoU_synth_RluA_like"/>
    <property type="match status" value="1"/>
</dbReference>
<dbReference type="SUPFAM" id="SSF55120">
    <property type="entry name" value="Pseudouridine synthase"/>
    <property type="match status" value="1"/>
</dbReference>
<comment type="catalytic activity">
    <reaction evidence="1 6">
        <text>a uridine in RNA = a pseudouridine in RNA</text>
        <dbReference type="Rhea" id="RHEA:48348"/>
        <dbReference type="Rhea" id="RHEA-COMP:12068"/>
        <dbReference type="Rhea" id="RHEA-COMP:12069"/>
        <dbReference type="ChEBI" id="CHEBI:65314"/>
        <dbReference type="ChEBI" id="CHEBI:65315"/>
    </reaction>
</comment>
<feature type="domain" description="RNA-binding S4" evidence="7">
    <location>
        <begin position="13"/>
        <end position="77"/>
    </location>
</feature>
<dbReference type="GO" id="GO:0120159">
    <property type="term" value="F:rRNA pseudouridine synthase activity"/>
    <property type="evidence" value="ECO:0007669"/>
    <property type="project" value="UniProtKB-ARBA"/>
</dbReference>
<dbReference type="GO" id="GO:0003723">
    <property type="term" value="F:RNA binding"/>
    <property type="evidence" value="ECO:0007669"/>
    <property type="project" value="UniProtKB-KW"/>
</dbReference>
<dbReference type="InterPro" id="IPR020103">
    <property type="entry name" value="PsdUridine_synth_cat_dom_sf"/>
</dbReference>
<dbReference type="PANTHER" id="PTHR21600:SF83">
    <property type="entry name" value="PSEUDOURIDYLATE SYNTHASE RPUSD4, MITOCHONDRIAL"/>
    <property type="match status" value="1"/>
</dbReference>
<dbReference type="GO" id="GO:0000455">
    <property type="term" value="P:enzyme-directed rRNA pseudouridine synthesis"/>
    <property type="evidence" value="ECO:0007669"/>
    <property type="project" value="UniProtKB-ARBA"/>
</dbReference>
<organism evidence="8 9">
    <name type="scientific">Lachnotalea glycerini</name>
    <dbReference type="NCBI Taxonomy" id="1763509"/>
    <lineage>
        <taxon>Bacteria</taxon>
        <taxon>Bacillati</taxon>
        <taxon>Bacillota</taxon>
        <taxon>Clostridia</taxon>
        <taxon>Lachnospirales</taxon>
        <taxon>Lachnospiraceae</taxon>
        <taxon>Lachnotalea</taxon>
    </lineage>
</organism>
<dbReference type="SUPFAM" id="SSF55174">
    <property type="entry name" value="Alpha-L RNA-binding motif"/>
    <property type="match status" value="1"/>
</dbReference>
<dbReference type="Proteomes" id="UP000247523">
    <property type="component" value="Unassembled WGS sequence"/>
</dbReference>
<evidence type="ECO:0000256" key="2">
    <source>
        <dbReference type="ARBA" id="ARBA00010876"/>
    </source>
</evidence>
<proteinExistence type="inferred from homology"/>
<dbReference type="Gene3D" id="3.30.2350.10">
    <property type="entry name" value="Pseudouridine synthase"/>
    <property type="match status" value="1"/>
</dbReference>
<dbReference type="PROSITE" id="PS01129">
    <property type="entry name" value="PSI_RLU"/>
    <property type="match status" value="1"/>
</dbReference>
<dbReference type="Gene3D" id="3.10.290.10">
    <property type="entry name" value="RNA-binding S4 domain"/>
    <property type="match status" value="1"/>
</dbReference>
<evidence type="ECO:0000256" key="1">
    <source>
        <dbReference type="ARBA" id="ARBA00000073"/>
    </source>
</evidence>
<reference evidence="8 9" key="1">
    <citation type="submission" date="2018-05" db="EMBL/GenBank/DDBJ databases">
        <title>Genomic Encyclopedia of Type Strains, Phase IV (KMG-IV): sequencing the most valuable type-strain genomes for metagenomic binning, comparative biology and taxonomic classification.</title>
        <authorList>
            <person name="Goeker M."/>
        </authorList>
    </citation>
    <scope>NUCLEOTIDE SEQUENCE [LARGE SCALE GENOMIC DNA]</scope>
    <source>
        <strain evidence="8 9">DSM 28816</strain>
    </source>
</reference>
<dbReference type="InterPro" id="IPR002942">
    <property type="entry name" value="S4_RNA-bd"/>
</dbReference>
<gene>
    <name evidence="8" type="ORF">C8E03_10166</name>
</gene>
<evidence type="ECO:0000256" key="5">
    <source>
        <dbReference type="PROSITE-ProRule" id="PRU00182"/>
    </source>
</evidence>
<evidence type="ECO:0000256" key="6">
    <source>
        <dbReference type="RuleBase" id="RU362028"/>
    </source>
</evidence>
<evidence type="ECO:0000256" key="4">
    <source>
        <dbReference type="PIRSR" id="PIRSR606225-1"/>
    </source>
</evidence>
<dbReference type="SMART" id="SM00363">
    <property type="entry name" value="S4"/>
    <property type="match status" value="1"/>
</dbReference>
<comment type="function">
    <text evidence="6">Responsible for synthesis of pseudouridine from uracil.</text>
</comment>
<dbReference type="InterPro" id="IPR006225">
    <property type="entry name" value="PsdUridine_synth_RluC/D"/>
</dbReference>
<dbReference type="NCBIfam" id="TIGR00005">
    <property type="entry name" value="rluA_subfam"/>
    <property type="match status" value="1"/>
</dbReference>
<dbReference type="InterPro" id="IPR050188">
    <property type="entry name" value="RluA_PseudoU_synthase"/>
</dbReference>
<evidence type="ECO:0000313" key="8">
    <source>
        <dbReference type="EMBL" id="PXV95437.1"/>
    </source>
</evidence>
<evidence type="ECO:0000313" key="9">
    <source>
        <dbReference type="Proteomes" id="UP000247523"/>
    </source>
</evidence>
<dbReference type="Pfam" id="PF01479">
    <property type="entry name" value="S4"/>
    <property type="match status" value="1"/>
</dbReference>
<feature type="active site" evidence="4">
    <location>
        <position position="145"/>
    </location>
</feature>
<evidence type="ECO:0000259" key="7">
    <source>
        <dbReference type="SMART" id="SM00363"/>
    </source>
</evidence>
<evidence type="ECO:0000256" key="3">
    <source>
        <dbReference type="ARBA" id="ARBA00023235"/>
    </source>
</evidence>
<comment type="caution">
    <text evidence="8">The sequence shown here is derived from an EMBL/GenBank/DDBJ whole genome shotgun (WGS) entry which is preliminary data.</text>
</comment>
<protein>
    <recommendedName>
        <fullName evidence="6">Pseudouridine synthase</fullName>
        <ecNumber evidence="6">5.4.99.-</ecNumber>
    </recommendedName>
</protein>
<dbReference type="EMBL" id="QICS01000001">
    <property type="protein sequence ID" value="PXV95437.1"/>
    <property type="molecule type" value="Genomic_DNA"/>
</dbReference>